<keyword evidence="6" id="KW-0539">Nucleus</keyword>
<feature type="region of interest" description="Disordered" evidence="7">
    <location>
        <begin position="1"/>
        <end position="20"/>
    </location>
</feature>
<dbReference type="EMBL" id="JAAMPI010000215">
    <property type="protein sequence ID" value="KAF4634012.1"/>
    <property type="molecule type" value="Genomic_DNA"/>
</dbReference>
<keyword evidence="5" id="KW-0804">Transcription</keyword>
<keyword evidence="10" id="KW-1185">Reference proteome</keyword>
<proteinExistence type="predicted"/>
<dbReference type="AlphaFoldDB" id="A0A8H4RT34"/>
<organism evidence="9 10">
    <name type="scientific">Cudoniella acicularis</name>
    <dbReference type="NCBI Taxonomy" id="354080"/>
    <lineage>
        <taxon>Eukaryota</taxon>
        <taxon>Fungi</taxon>
        <taxon>Dikarya</taxon>
        <taxon>Ascomycota</taxon>
        <taxon>Pezizomycotina</taxon>
        <taxon>Leotiomycetes</taxon>
        <taxon>Helotiales</taxon>
        <taxon>Tricladiaceae</taxon>
        <taxon>Cudoniella</taxon>
    </lineage>
</organism>
<keyword evidence="3" id="KW-0805">Transcription regulation</keyword>
<evidence type="ECO:0000256" key="1">
    <source>
        <dbReference type="ARBA" id="ARBA00022723"/>
    </source>
</evidence>
<dbReference type="SUPFAM" id="SSF57701">
    <property type="entry name" value="Zn2/Cys6 DNA-binding domain"/>
    <property type="match status" value="1"/>
</dbReference>
<dbReference type="GO" id="GO:0000981">
    <property type="term" value="F:DNA-binding transcription factor activity, RNA polymerase II-specific"/>
    <property type="evidence" value="ECO:0007669"/>
    <property type="project" value="InterPro"/>
</dbReference>
<dbReference type="PROSITE" id="PS50048">
    <property type="entry name" value="ZN2_CY6_FUNGAL_2"/>
    <property type="match status" value="1"/>
</dbReference>
<dbReference type="SMART" id="SM00066">
    <property type="entry name" value="GAL4"/>
    <property type="match status" value="1"/>
</dbReference>
<name>A0A8H4RT34_9HELO</name>
<evidence type="ECO:0000256" key="4">
    <source>
        <dbReference type="ARBA" id="ARBA00023125"/>
    </source>
</evidence>
<sequence length="234" mass="26701">MDAELAPSTPQKPKRSRKGVLKSRTGCLTCRIRRLKCDETKPSCKRCTDTQRICDFLNSTNELPWISKKLPVKTLVPSQTLLLRPKPAHSPSGPFAPDEVTHFEFFGDLCTKSILRHFDDTLWNETILQMAHSEASIRTSYQSKSTGTPQVPDNFTTTREARDILDRIIAYAYRLFKPHGVRFRTFPYTPLPHNVNSQLIHVKKLLEEWSSALGKSFLDTENSIKTTGIRILQT</sequence>
<dbReference type="PANTHER" id="PTHR36206">
    <property type="entry name" value="ASPERCRYPTIN BIOSYNTHESIS CLUSTER-SPECIFIC TRANSCRIPTION REGULATOR ATNN-RELATED"/>
    <property type="match status" value="1"/>
</dbReference>
<gene>
    <name evidence="9" type="ORF">G7Y89_g4104</name>
</gene>
<evidence type="ECO:0000256" key="7">
    <source>
        <dbReference type="SAM" id="MobiDB-lite"/>
    </source>
</evidence>
<dbReference type="Pfam" id="PF00172">
    <property type="entry name" value="Zn_clus"/>
    <property type="match status" value="1"/>
</dbReference>
<accession>A0A8H4RT34</accession>
<evidence type="ECO:0000259" key="8">
    <source>
        <dbReference type="PROSITE" id="PS50048"/>
    </source>
</evidence>
<keyword evidence="4" id="KW-0238">DNA-binding</keyword>
<dbReference type="Gene3D" id="4.10.240.10">
    <property type="entry name" value="Zn(2)-C6 fungal-type DNA-binding domain"/>
    <property type="match status" value="1"/>
</dbReference>
<keyword evidence="2" id="KW-0862">Zinc</keyword>
<dbReference type="PANTHER" id="PTHR36206:SF4">
    <property type="entry name" value="HYPOTHETICAL CONSERVED PROTEIN (EUROFUNG)-RELATED"/>
    <property type="match status" value="1"/>
</dbReference>
<dbReference type="InterPro" id="IPR036864">
    <property type="entry name" value="Zn2-C6_fun-type_DNA-bd_sf"/>
</dbReference>
<evidence type="ECO:0000256" key="3">
    <source>
        <dbReference type="ARBA" id="ARBA00023015"/>
    </source>
</evidence>
<dbReference type="InterPro" id="IPR052360">
    <property type="entry name" value="Transcr_Regulatory_Proteins"/>
</dbReference>
<keyword evidence="1" id="KW-0479">Metal-binding</keyword>
<dbReference type="CDD" id="cd00067">
    <property type="entry name" value="GAL4"/>
    <property type="match status" value="1"/>
</dbReference>
<dbReference type="GO" id="GO:0003677">
    <property type="term" value="F:DNA binding"/>
    <property type="evidence" value="ECO:0007669"/>
    <property type="project" value="UniProtKB-KW"/>
</dbReference>
<dbReference type="OrthoDB" id="3598904at2759"/>
<dbReference type="PROSITE" id="PS00463">
    <property type="entry name" value="ZN2_CY6_FUNGAL_1"/>
    <property type="match status" value="1"/>
</dbReference>
<evidence type="ECO:0000313" key="10">
    <source>
        <dbReference type="Proteomes" id="UP000566819"/>
    </source>
</evidence>
<feature type="domain" description="Zn(2)-C6 fungal-type" evidence="8">
    <location>
        <begin position="26"/>
        <end position="56"/>
    </location>
</feature>
<dbReference type="GO" id="GO:0008270">
    <property type="term" value="F:zinc ion binding"/>
    <property type="evidence" value="ECO:0007669"/>
    <property type="project" value="InterPro"/>
</dbReference>
<evidence type="ECO:0000256" key="6">
    <source>
        <dbReference type="ARBA" id="ARBA00023242"/>
    </source>
</evidence>
<evidence type="ECO:0000256" key="2">
    <source>
        <dbReference type="ARBA" id="ARBA00022833"/>
    </source>
</evidence>
<evidence type="ECO:0000256" key="5">
    <source>
        <dbReference type="ARBA" id="ARBA00023163"/>
    </source>
</evidence>
<protein>
    <recommendedName>
        <fullName evidence="8">Zn(2)-C6 fungal-type domain-containing protein</fullName>
    </recommendedName>
</protein>
<comment type="caution">
    <text evidence="9">The sequence shown here is derived from an EMBL/GenBank/DDBJ whole genome shotgun (WGS) entry which is preliminary data.</text>
</comment>
<dbReference type="InterPro" id="IPR001138">
    <property type="entry name" value="Zn2Cys6_DnaBD"/>
</dbReference>
<dbReference type="Proteomes" id="UP000566819">
    <property type="component" value="Unassembled WGS sequence"/>
</dbReference>
<evidence type="ECO:0000313" key="9">
    <source>
        <dbReference type="EMBL" id="KAF4634012.1"/>
    </source>
</evidence>
<reference evidence="9 10" key="1">
    <citation type="submission" date="2020-03" db="EMBL/GenBank/DDBJ databases">
        <title>Draft Genome Sequence of Cudoniella acicularis.</title>
        <authorList>
            <person name="Buettner E."/>
            <person name="Kellner H."/>
        </authorList>
    </citation>
    <scope>NUCLEOTIDE SEQUENCE [LARGE SCALE GENOMIC DNA]</scope>
    <source>
        <strain evidence="9 10">DSM 108380</strain>
    </source>
</reference>